<dbReference type="HOGENOM" id="CLU_914700_0_0_3"/>
<protein>
    <submittedName>
        <fullName evidence="2">Tetratricopeptide repeat domain protein</fullName>
    </submittedName>
</protein>
<dbReference type="InterPro" id="IPR048173">
    <property type="entry name" value="Sll0314-like"/>
</dbReference>
<evidence type="ECO:0000256" key="1">
    <source>
        <dbReference type="PROSITE-ProRule" id="PRU00339"/>
    </source>
</evidence>
<keyword evidence="3" id="KW-1185">Reference proteome</keyword>
<organism evidence="2 3">
    <name type="scientific">Coleofasciculus chthonoplastes PCC 7420</name>
    <dbReference type="NCBI Taxonomy" id="118168"/>
    <lineage>
        <taxon>Bacteria</taxon>
        <taxon>Bacillati</taxon>
        <taxon>Cyanobacteriota</taxon>
        <taxon>Cyanophyceae</taxon>
        <taxon>Coleofasciculales</taxon>
        <taxon>Coleofasciculaceae</taxon>
        <taxon>Coleofasciculus</taxon>
    </lineage>
</organism>
<dbReference type="EMBL" id="DS989888">
    <property type="protein sequence ID" value="EDX70593.1"/>
    <property type="molecule type" value="Genomic_DNA"/>
</dbReference>
<dbReference type="STRING" id="118168.MC7420_165"/>
<proteinExistence type="predicted"/>
<feature type="repeat" description="TPR" evidence="1">
    <location>
        <begin position="203"/>
        <end position="236"/>
    </location>
</feature>
<dbReference type="PROSITE" id="PS50293">
    <property type="entry name" value="TPR_REGION"/>
    <property type="match status" value="1"/>
</dbReference>
<evidence type="ECO:0000313" key="2">
    <source>
        <dbReference type="EMBL" id="EDX70593.1"/>
    </source>
</evidence>
<dbReference type="SMART" id="SM00028">
    <property type="entry name" value="TPR"/>
    <property type="match status" value="2"/>
</dbReference>
<accession>B4W5E4</accession>
<dbReference type="RefSeq" id="WP_006106625.1">
    <property type="nucleotide sequence ID" value="NZ_DS989888.1"/>
</dbReference>
<evidence type="ECO:0000313" key="3">
    <source>
        <dbReference type="Proteomes" id="UP000003835"/>
    </source>
</evidence>
<dbReference type="AlphaFoldDB" id="B4W5E4"/>
<dbReference type="SUPFAM" id="SSF48452">
    <property type="entry name" value="TPR-like"/>
    <property type="match status" value="2"/>
</dbReference>
<dbReference type="Proteomes" id="UP000003835">
    <property type="component" value="Unassembled WGS sequence"/>
</dbReference>
<dbReference type="PROSITE" id="PS50005">
    <property type="entry name" value="TPR"/>
    <property type="match status" value="1"/>
</dbReference>
<dbReference type="Gene3D" id="1.25.40.10">
    <property type="entry name" value="Tetratricopeptide repeat domain"/>
    <property type="match status" value="2"/>
</dbReference>
<name>B4W5E4_9CYAN</name>
<dbReference type="InterPro" id="IPR019734">
    <property type="entry name" value="TPR_rpt"/>
</dbReference>
<dbReference type="OrthoDB" id="505056at2"/>
<gene>
    <name evidence="2" type="ORF">MC7420_165</name>
</gene>
<dbReference type="PANTHER" id="PTHR12558">
    <property type="entry name" value="CELL DIVISION CYCLE 16,23,27"/>
    <property type="match status" value="1"/>
</dbReference>
<dbReference type="InterPro" id="IPR011990">
    <property type="entry name" value="TPR-like_helical_dom_sf"/>
</dbReference>
<keyword evidence="1" id="KW-0802">TPR repeat</keyword>
<dbReference type="NCBIfam" id="NF041522">
    <property type="entry name" value="TPR_sll0314"/>
    <property type="match status" value="1"/>
</dbReference>
<dbReference type="Pfam" id="PF14559">
    <property type="entry name" value="TPR_19"/>
    <property type="match status" value="1"/>
</dbReference>
<dbReference type="eggNOG" id="COG0457">
    <property type="taxonomic scope" value="Bacteria"/>
</dbReference>
<sequence length="308" mass="34759">MNHWLPTPRRTVNALAGAAIMVVSFWVTPSLAGDPFRPSNPRNIGDKTEAAFESIFKQGDYKTAKDYLQQAEASEGTDPLIYAMLAAIAYTERELEALNTYATKTRTTAEQLITSDPLRGNLYTAVGHFLEGTYNFEKEGPVRALSKLQKVFQYIDAAKDIDGTDPELNLLTGHMDLMLAVNVPFADPADAINKLETHGYPKYLAYRGIAVAYRDLKKYNQAMDYVERALAMTPDNPEVLYLKAQILVHQDQPEAALDYFEKALEKRKQLPNYSTGQIVYEQCKAQEEVDNIDRDCRAQRNRAREGNY</sequence>
<reference evidence="2 3" key="1">
    <citation type="submission" date="2008-07" db="EMBL/GenBank/DDBJ databases">
        <authorList>
            <person name="Tandeau de Marsac N."/>
            <person name="Ferriera S."/>
            <person name="Johnson J."/>
            <person name="Kravitz S."/>
            <person name="Beeson K."/>
            <person name="Sutton G."/>
            <person name="Rogers Y.-H."/>
            <person name="Friedman R."/>
            <person name="Frazier M."/>
            <person name="Venter J.C."/>
        </authorList>
    </citation>
    <scope>NUCLEOTIDE SEQUENCE [LARGE SCALE GENOMIC DNA]</scope>
    <source>
        <strain evidence="2 3">PCC 7420</strain>
    </source>
</reference>
<dbReference type="PANTHER" id="PTHR12558:SF13">
    <property type="entry name" value="CELL DIVISION CYCLE PROTEIN 27 HOMOLOG"/>
    <property type="match status" value="1"/>
</dbReference>